<name>A0A8X7S0T2_BRACI</name>
<gene>
    <name evidence="2" type="ORF">Bca52824_035505</name>
</gene>
<dbReference type="AlphaFoldDB" id="A0A8X7S0T2"/>
<reference evidence="2 3" key="1">
    <citation type="submission" date="2020-02" db="EMBL/GenBank/DDBJ databases">
        <authorList>
            <person name="Ma Q."/>
            <person name="Huang Y."/>
            <person name="Song X."/>
            <person name="Pei D."/>
        </authorList>
    </citation>
    <scope>NUCLEOTIDE SEQUENCE [LARGE SCALE GENOMIC DNA]</scope>
    <source>
        <strain evidence="2">Sxm20200214</strain>
        <tissue evidence="2">Leaf</tissue>
    </source>
</reference>
<dbReference type="EMBL" id="JAAMPC010000008">
    <property type="protein sequence ID" value="KAG2299033.1"/>
    <property type="molecule type" value="Genomic_DNA"/>
</dbReference>
<evidence type="ECO:0000313" key="3">
    <source>
        <dbReference type="Proteomes" id="UP000886595"/>
    </source>
</evidence>
<organism evidence="2 3">
    <name type="scientific">Brassica carinata</name>
    <name type="common">Ethiopian mustard</name>
    <name type="synonym">Abyssinian cabbage</name>
    <dbReference type="NCBI Taxonomy" id="52824"/>
    <lineage>
        <taxon>Eukaryota</taxon>
        <taxon>Viridiplantae</taxon>
        <taxon>Streptophyta</taxon>
        <taxon>Embryophyta</taxon>
        <taxon>Tracheophyta</taxon>
        <taxon>Spermatophyta</taxon>
        <taxon>Magnoliopsida</taxon>
        <taxon>eudicotyledons</taxon>
        <taxon>Gunneridae</taxon>
        <taxon>Pentapetalae</taxon>
        <taxon>rosids</taxon>
        <taxon>malvids</taxon>
        <taxon>Brassicales</taxon>
        <taxon>Brassicaceae</taxon>
        <taxon>Brassiceae</taxon>
        <taxon>Brassica</taxon>
    </lineage>
</organism>
<comment type="caution">
    <text evidence="2">The sequence shown here is derived from an EMBL/GenBank/DDBJ whole genome shotgun (WGS) entry which is preliminary data.</text>
</comment>
<evidence type="ECO:0000313" key="2">
    <source>
        <dbReference type="EMBL" id="KAG2299033.1"/>
    </source>
</evidence>
<accession>A0A8X7S0T2</accession>
<feature type="region of interest" description="Disordered" evidence="1">
    <location>
        <begin position="52"/>
        <end position="100"/>
    </location>
</feature>
<evidence type="ECO:0000256" key="1">
    <source>
        <dbReference type="SAM" id="MobiDB-lite"/>
    </source>
</evidence>
<dbReference type="Proteomes" id="UP000886595">
    <property type="component" value="Unassembled WGS sequence"/>
</dbReference>
<sequence>MRLMINHNWKRSNHSDKKVVDEGQCDDTCAPYNLTQNHLTLTVSGISDHINPKTLNTNEAPFVGGETGQTSASASHKDEGQGDDPNPPGVMTTRVATNTT</sequence>
<keyword evidence="3" id="KW-1185">Reference proteome</keyword>
<protein>
    <submittedName>
        <fullName evidence="2">Uncharacterized protein</fullName>
    </submittedName>
</protein>
<proteinExistence type="predicted"/>